<evidence type="ECO:0000313" key="1">
    <source>
        <dbReference type="EMBL" id="NGO42885.1"/>
    </source>
</evidence>
<dbReference type="RefSeq" id="WP_165339499.1">
    <property type="nucleotide sequence ID" value="NZ_JAAKZX010000028.1"/>
</dbReference>
<reference evidence="1 2" key="1">
    <citation type="submission" date="2020-02" db="EMBL/GenBank/DDBJ databases">
        <title>Whole-genome analyses of novel actinobacteria.</title>
        <authorList>
            <person name="Sahin N."/>
            <person name="Tokatli A."/>
        </authorList>
    </citation>
    <scope>NUCLEOTIDE SEQUENCE [LARGE SCALE GENOMIC DNA]</scope>
    <source>
        <strain evidence="1 2">YC419</strain>
    </source>
</reference>
<evidence type="ECO:0000313" key="2">
    <source>
        <dbReference type="Proteomes" id="UP001518140"/>
    </source>
</evidence>
<protein>
    <recommendedName>
        <fullName evidence="3">Type II toxin-antitoxin system RelE/ParE family toxin</fullName>
    </recommendedName>
</protein>
<dbReference type="Proteomes" id="UP001518140">
    <property type="component" value="Unassembled WGS sequence"/>
</dbReference>
<dbReference type="EMBL" id="JAAKZX010000028">
    <property type="protein sequence ID" value="NGO42885.1"/>
    <property type="molecule type" value="Genomic_DNA"/>
</dbReference>
<comment type="caution">
    <text evidence="1">The sequence shown here is derived from an EMBL/GenBank/DDBJ whole genome shotgun (WGS) entry which is preliminary data.</text>
</comment>
<name>A0ABX0DN74_9ACTN</name>
<gene>
    <name evidence="1" type="ORF">G6048_12140</name>
</gene>
<sequence>MLFGRHADETLEQLRGCDPERHAIAIKRFLDLATDVGQAIDTGWPPPGRLARGAYVTMWRDIGLTVTYLPHPDRREVHVVGVLDSGPVV</sequence>
<accession>A0ABX0DN74</accession>
<evidence type="ECO:0008006" key="3">
    <source>
        <dbReference type="Google" id="ProtNLM"/>
    </source>
</evidence>
<proteinExistence type="predicted"/>
<organism evidence="1 2">
    <name type="scientific">Streptomyces ureilyticus</name>
    <dbReference type="NCBI Taxonomy" id="1775131"/>
    <lineage>
        <taxon>Bacteria</taxon>
        <taxon>Bacillati</taxon>
        <taxon>Actinomycetota</taxon>
        <taxon>Actinomycetes</taxon>
        <taxon>Kitasatosporales</taxon>
        <taxon>Streptomycetaceae</taxon>
        <taxon>Streptomyces</taxon>
    </lineage>
</organism>
<keyword evidence="2" id="KW-1185">Reference proteome</keyword>